<keyword evidence="2" id="KW-1185">Reference proteome</keyword>
<dbReference type="RefSeq" id="WP_219353352.1">
    <property type="nucleotide sequence ID" value="NZ_CP080034.1"/>
</dbReference>
<proteinExistence type="predicted"/>
<sequence>MTQQDRTTTRGAYDRMVRAWSPPKAKRACARDPKAGPGSCGHWWEGCPKAEERGCFLAHMKAWAAGPRRGAAS</sequence>
<gene>
    <name evidence="1" type="ORF">KWG56_00820</name>
</gene>
<name>A0ABX8TH91_9CAUL</name>
<dbReference type="Proteomes" id="UP000824334">
    <property type="component" value="Chromosome"/>
</dbReference>
<accession>A0ABX8TH91</accession>
<protein>
    <submittedName>
        <fullName evidence="1">Uncharacterized protein</fullName>
    </submittedName>
</protein>
<reference evidence="1 2" key="1">
    <citation type="submission" date="2021-07" db="EMBL/GenBank/DDBJ databases">
        <title>Isolation and characterization of bacteria from a gold mining with a capacity of golden bioaccumulation.</title>
        <authorList>
            <person name="Yang X.J."/>
        </authorList>
    </citation>
    <scope>NUCLEOTIDE SEQUENCE [LARGE SCALE GENOMIC DNA]</scope>
    <source>
        <strain evidence="1 2">Au29</strain>
    </source>
</reference>
<dbReference type="GeneID" id="94373787"/>
<evidence type="ECO:0000313" key="2">
    <source>
        <dbReference type="Proteomes" id="UP000824334"/>
    </source>
</evidence>
<evidence type="ECO:0000313" key="1">
    <source>
        <dbReference type="EMBL" id="QYC10601.1"/>
    </source>
</evidence>
<dbReference type="EMBL" id="CP080034">
    <property type="protein sequence ID" value="QYC10601.1"/>
    <property type="molecule type" value="Genomic_DNA"/>
</dbReference>
<organism evidence="1 2">
    <name type="scientific">Brevundimonas nasdae</name>
    <dbReference type="NCBI Taxonomy" id="172043"/>
    <lineage>
        <taxon>Bacteria</taxon>
        <taxon>Pseudomonadati</taxon>
        <taxon>Pseudomonadota</taxon>
        <taxon>Alphaproteobacteria</taxon>
        <taxon>Caulobacterales</taxon>
        <taxon>Caulobacteraceae</taxon>
        <taxon>Brevundimonas</taxon>
    </lineage>
</organism>